<sequence>MDPQSNSSFSRRQLFTTTAKLLAFSAIPVFSEAAARRPSSVSRADPAVMDKLSAYMAAAGDQALPPEVIEKTKQHVLDTLAAMVSGTQLLPGQAALRFAGLYGGTGNTPVAGSSLTCSPLEAAVANGMLAHADETDDSHAPSHSHPGCATVPAALVAGDLFAISGTRFLRALALGYDIGTRVLMSMGGIEYQAKTHHDAHSMANTFAAAAAAGCAASLAEQPMRWLLDFAAQQDSGIAAWQRDQQHIEKAFVFGGGPARNGVTAALLIHAGATGIDDTFSGTDNFYLAFAPAANPALLIEGLGERFEITRASIKKWSVGSPIQAPLDALQSIRALHPFHPNRVRQIIVHLGTIEASTVNNREMPNISLQQMIAVMLVKGTVGFNESHDRTLISDPAIVRARNKVQLVPDAALQKLYPQLVSVVEVILDDGSHWSQRIDHVRGTVLNPMSTSEVAEKARDLLEPRLGTLRTTHLMEAILNLESLTDLRMLRPLLQPPA</sequence>
<dbReference type="InterPro" id="IPR045337">
    <property type="entry name" value="MmgE_PrpD_C"/>
</dbReference>
<comment type="similarity">
    <text evidence="1">Belongs to the PrpD family.</text>
</comment>
<dbReference type="EMBL" id="JBHSPH010000003">
    <property type="protein sequence ID" value="MFC5863207.1"/>
    <property type="molecule type" value="Genomic_DNA"/>
</dbReference>
<name>A0ABW1EH88_9BACT</name>
<proteinExistence type="inferred from homology"/>
<dbReference type="RefSeq" id="WP_263339772.1">
    <property type="nucleotide sequence ID" value="NZ_JAGSYH010000005.1"/>
</dbReference>
<dbReference type="InterPro" id="IPR045336">
    <property type="entry name" value="MmgE_PrpD_N"/>
</dbReference>
<evidence type="ECO:0000313" key="5">
    <source>
        <dbReference type="Proteomes" id="UP001596091"/>
    </source>
</evidence>
<dbReference type="InterPro" id="IPR005656">
    <property type="entry name" value="MmgE_PrpD"/>
</dbReference>
<reference evidence="5" key="1">
    <citation type="journal article" date="2019" name="Int. J. Syst. Evol. Microbiol.">
        <title>The Global Catalogue of Microorganisms (GCM) 10K type strain sequencing project: providing services to taxonomists for standard genome sequencing and annotation.</title>
        <authorList>
            <consortium name="The Broad Institute Genomics Platform"/>
            <consortium name="The Broad Institute Genome Sequencing Center for Infectious Disease"/>
            <person name="Wu L."/>
            <person name="Ma J."/>
        </authorList>
    </citation>
    <scope>NUCLEOTIDE SEQUENCE [LARGE SCALE GENOMIC DNA]</scope>
    <source>
        <strain evidence="5">JCM 4087</strain>
    </source>
</reference>
<dbReference type="Pfam" id="PF03972">
    <property type="entry name" value="MmgE_PrpD_N"/>
    <property type="match status" value="1"/>
</dbReference>
<dbReference type="InterPro" id="IPR042188">
    <property type="entry name" value="MmgE/PrpD_sf_2"/>
</dbReference>
<gene>
    <name evidence="4" type="ORF">ACFPT7_12955</name>
</gene>
<dbReference type="Pfam" id="PF19305">
    <property type="entry name" value="MmgE_PrpD_C"/>
    <property type="match status" value="1"/>
</dbReference>
<dbReference type="Proteomes" id="UP001596091">
    <property type="component" value="Unassembled WGS sequence"/>
</dbReference>
<protein>
    <submittedName>
        <fullName evidence="4">MmgE/PrpD family protein</fullName>
    </submittedName>
</protein>
<dbReference type="InterPro" id="IPR036148">
    <property type="entry name" value="MmgE/PrpD_sf"/>
</dbReference>
<evidence type="ECO:0000256" key="1">
    <source>
        <dbReference type="ARBA" id="ARBA00006174"/>
    </source>
</evidence>
<dbReference type="SUPFAM" id="SSF103378">
    <property type="entry name" value="2-methylcitrate dehydratase PrpD"/>
    <property type="match status" value="1"/>
</dbReference>
<dbReference type="PANTHER" id="PTHR16943:SF8">
    <property type="entry name" value="2-METHYLCITRATE DEHYDRATASE"/>
    <property type="match status" value="1"/>
</dbReference>
<feature type="domain" description="MmgE/PrpD N-terminal" evidence="2">
    <location>
        <begin position="51"/>
        <end position="294"/>
    </location>
</feature>
<evidence type="ECO:0000313" key="4">
    <source>
        <dbReference type="EMBL" id="MFC5863207.1"/>
    </source>
</evidence>
<comment type="caution">
    <text evidence="4">The sequence shown here is derived from an EMBL/GenBank/DDBJ whole genome shotgun (WGS) entry which is preliminary data.</text>
</comment>
<organism evidence="4 5">
    <name type="scientific">Acidicapsa dinghuensis</name>
    <dbReference type="NCBI Taxonomy" id="2218256"/>
    <lineage>
        <taxon>Bacteria</taxon>
        <taxon>Pseudomonadati</taxon>
        <taxon>Acidobacteriota</taxon>
        <taxon>Terriglobia</taxon>
        <taxon>Terriglobales</taxon>
        <taxon>Acidobacteriaceae</taxon>
        <taxon>Acidicapsa</taxon>
    </lineage>
</organism>
<accession>A0ABW1EH88</accession>
<dbReference type="InterPro" id="IPR042183">
    <property type="entry name" value="MmgE/PrpD_sf_1"/>
</dbReference>
<dbReference type="PROSITE" id="PS51318">
    <property type="entry name" value="TAT"/>
    <property type="match status" value="1"/>
</dbReference>
<dbReference type="PANTHER" id="PTHR16943">
    <property type="entry name" value="2-METHYLCITRATE DEHYDRATASE-RELATED"/>
    <property type="match status" value="1"/>
</dbReference>
<dbReference type="Gene3D" id="3.30.1330.120">
    <property type="entry name" value="2-methylcitrate dehydratase PrpD"/>
    <property type="match status" value="1"/>
</dbReference>
<keyword evidence="5" id="KW-1185">Reference proteome</keyword>
<feature type="domain" description="MmgE/PrpD C-terminal" evidence="3">
    <location>
        <begin position="319"/>
        <end position="476"/>
    </location>
</feature>
<dbReference type="Gene3D" id="1.10.4100.10">
    <property type="entry name" value="2-methylcitrate dehydratase PrpD"/>
    <property type="match status" value="1"/>
</dbReference>
<evidence type="ECO:0000259" key="2">
    <source>
        <dbReference type="Pfam" id="PF03972"/>
    </source>
</evidence>
<dbReference type="InterPro" id="IPR006311">
    <property type="entry name" value="TAT_signal"/>
</dbReference>
<evidence type="ECO:0000259" key="3">
    <source>
        <dbReference type="Pfam" id="PF19305"/>
    </source>
</evidence>